<evidence type="ECO:0000313" key="3">
    <source>
        <dbReference type="Proteomes" id="UP000486351"/>
    </source>
</evidence>
<gene>
    <name evidence="2" type="ORF">PF008_g28622</name>
</gene>
<evidence type="ECO:0000256" key="1">
    <source>
        <dbReference type="SAM" id="Coils"/>
    </source>
</evidence>
<dbReference type="EMBL" id="QXFY01004296">
    <property type="protein sequence ID" value="KAE9278415.1"/>
    <property type="molecule type" value="Genomic_DNA"/>
</dbReference>
<comment type="caution">
    <text evidence="2">The sequence shown here is derived from an EMBL/GenBank/DDBJ whole genome shotgun (WGS) entry which is preliminary data.</text>
</comment>
<feature type="coiled-coil region" evidence="1">
    <location>
        <begin position="62"/>
        <end position="89"/>
    </location>
</feature>
<dbReference type="AlphaFoldDB" id="A0A6G0QAS7"/>
<name>A0A6G0QAS7_9STRA</name>
<protein>
    <submittedName>
        <fullName evidence="2">Uncharacterized protein</fullName>
    </submittedName>
</protein>
<proteinExistence type="predicted"/>
<keyword evidence="1" id="KW-0175">Coiled coil</keyword>
<accession>A0A6G0QAS7</accession>
<evidence type="ECO:0000313" key="2">
    <source>
        <dbReference type="EMBL" id="KAE9278415.1"/>
    </source>
</evidence>
<organism evidence="2 3">
    <name type="scientific">Phytophthora fragariae</name>
    <dbReference type="NCBI Taxonomy" id="53985"/>
    <lineage>
        <taxon>Eukaryota</taxon>
        <taxon>Sar</taxon>
        <taxon>Stramenopiles</taxon>
        <taxon>Oomycota</taxon>
        <taxon>Peronosporomycetes</taxon>
        <taxon>Peronosporales</taxon>
        <taxon>Peronosporaceae</taxon>
        <taxon>Phytophthora</taxon>
    </lineage>
</organism>
<sequence>MRQTTSHASSSHWIAQKIKPQRKLLTLKGGKLQLEMSIIRLLQSAQDVTYVFTLEPVAVELIDILESKLKDQQEELEKLRARRDNATRIFLYAESGACVSSTLQWNPIDSDFFELTAGKTS</sequence>
<dbReference type="Proteomes" id="UP000486351">
    <property type="component" value="Unassembled WGS sequence"/>
</dbReference>
<reference evidence="2 3" key="1">
    <citation type="submission" date="2018-09" db="EMBL/GenBank/DDBJ databases">
        <title>Genomic investigation of the strawberry pathogen Phytophthora fragariae indicates pathogenicity is determined by transcriptional variation in three key races.</title>
        <authorList>
            <person name="Adams T.M."/>
            <person name="Armitage A.D."/>
            <person name="Sobczyk M.K."/>
            <person name="Bates H.J."/>
            <person name="Dunwell J.M."/>
            <person name="Nellist C.F."/>
            <person name="Harrison R.J."/>
        </authorList>
    </citation>
    <scope>NUCLEOTIDE SEQUENCE [LARGE SCALE GENOMIC DNA]</scope>
    <source>
        <strain evidence="2 3">NOV-77</strain>
    </source>
</reference>
<feature type="non-terminal residue" evidence="2">
    <location>
        <position position="121"/>
    </location>
</feature>